<feature type="transmembrane region" description="Helical" evidence="8">
    <location>
        <begin position="310"/>
        <end position="331"/>
    </location>
</feature>
<organism evidence="9 10">
    <name type="scientific">Wenyingzhuangia heitensis</name>
    <dbReference type="NCBI Taxonomy" id="1487859"/>
    <lineage>
        <taxon>Bacteria</taxon>
        <taxon>Pseudomonadati</taxon>
        <taxon>Bacteroidota</taxon>
        <taxon>Flavobacteriia</taxon>
        <taxon>Flavobacteriales</taxon>
        <taxon>Flavobacteriaceae</taxon>
        <taxon>Wenyingzhuangia</taxon>
    </lineage>
</organism>
<dbReference type="Proteomes" id="UP000745859">
    <property type="component" value="Unassembled WGS sequence"/>
</dbReference>
<evidence type="ECO:0000256" key="5">
    <source>
        <dbReference type="ARBA" id="ARBA00022692"/>
    </source>
</evidence>
<proteinExistence type="inferred from homology"/>
<dbReference type="InterPro" id="IPR002549">
    <property type="entry name" value="AI-2E-like"/>
</dbReference>
<evidence type="ECO:0000256" key="7">
    <source>
        <dbReference type="ARBA" id="ARBA00023136"/>
    </source>
</evidence>
<keyword evidence="7 8" id="KW-0472">Membrane</keyword>
<feature type="transmembrane region" description="Helical" evidence="8">
    <location>
        <begin position="267"/>
        <end position="290"/>
    </location>
</feature>
<evidence type="ECO:0000313" key="10">
    <source>
        <dbReference type="Proteomes" id="UP000745859"/>
    </source>
</evidence>
<dbReference type="EMBL" id="JAASQL010000001">
    <property type="protein sequence ID" value="NIJ45165.1"/>
    <property type="molecule type" value="Genomic_DNA"/>
</dbReference>
<evidence type="ECO:0000313" key="9">
    <source>
        <dbReference type="EMBL" id="NIJ45165.1"/>
    </source>
</evidence>
<sequence>MKLLKLTYLRYVTYSLVSLTLLVFAVVKCKFVLAPLVISILISLALCSVLSRVKKFIKNNFVAVTLVTGTLFAVIYLVVYLISSQISDFYNDYPDIEERIVMLITQTENLLENVFGISNLNFIEATEENKEQILSSASSTISSFFGNIGTFIAYISLIPIYIFLLLLYKNTIKITVKNILQSMQIKSRPLFNETTLLVQRYLKGLFLVMLILGLANSVGLFFIKVPYAFALGFLVAFLAIIPYIGVTIGAILVMLVSFIINQSVSQLISISILFGVIQFIEGNFVTPKIIGNKINLNPLLALIVLFVGEQLWGITGMIVALPLTAIISITIKNLKKESFLKPKV</sequence>
<dbReference type="PANTHER" id="PTHR21716">
    <property type="entry name" value="TRANSMEMBRANE PROTEIN"/>
    <property type="match status" value="1"/>
</dbReference>
<keyword evidence="4" id="KW-1003">Cell membrane</keyword>
<evidence type="ECO:0000256" key="8">
    <source>
        <dbReference type="SAM" id="Phobius"/>
    </source>
</evidence>
<evidence type="ECO:0000256" key="6">
    <source>
        <dbReference type="ARBA" id="ARBA00022989"/>
    </source>
</evidence>
<name>A0ABX0U8J4_9FLAO</name>
<feature type="transmembrane region" description="Helical" evidence="8">
    <location>
        <begin position="32"/>
        <end position="50"/>
    </location>
</feature>
<evidence type="ECO:0000256" key="1">
    <source>
        <dbReference type="ARBA" id="ARBA00004651"/>
    </source>
</evidence>
<comment type="similarity">
    <text evidence="2">Belongs to the autoinducer-2 exporter (AI-2E) (TC 2.A.86) family.</text>
</comment>
<reference evidence="9 10" key="1">
    <citation type="submission" date="2020-03" db="EMBL/GenBank/DDBJ databases">
        <title>Genomic Encyclopedia of Type Strains, Phase IV (KMG-IV): sequencing the most valuable type-strain genomes for metagenomic binning, comparative biology and taxonomic classification.</title>
        <authorList>
            <person name="Goeker M."/>
        </authorList>
    </citation>
    <scope>NUCLEOTIDE SEQUENCE [LARGE SCALE GENOMIC DNA]</scope>
    <source>
        <strain evidence="9 10">DSM 101599</strain>
    </source>
</reference>
<dbReference type="RefSeq" id="WP_167186503.1">
    <property type="nucleotide sequence ID" value="NZ_JAASQL010000001.1"/>
</dbReference>
<keyword evidence="3" id="KW-0813">Transport</keyword>
<evidence type="ECO:0000256" key="4">
    <source>
        <dbReference type="ARBA" id="ARBA00022475"/>
    </source>
</evidence>
<dbReference type="PANTHER" id="PTHR21716:SF53">
    <property type="entry name" value="PERMEASE PERM-RELATED"/>
    <property type="match status" value="1"/>
</dbReference>
<feature type="transmembrane region" description="Helical" evidence="8">
    <location>
        <begin position="62"/>
        <end position="82"/>
    </location>
</feature>
<comment type="subcellular location">
    <subcellularLocation>
        <location evidence="1">Cell membrane</location>
        <topology evidence="1">Multi-pass membrane protein</topology>
    </subcellularLocation>
</comment>
<comment type="caution">
    <text evidence="9">The sequence shown here is derived from an EMBL/GenBank/DDBJ whole genome shotgun (WGS) entry which is preliminary data.</text>
</comment>
<keyword evidence="10" id="KW-1185">Reference proteome</keyword>
<feature type="transmembrane region" description="Helical" evidence="8">
    <location>
        <begin position="144"/>
        <end position="168"/>
    </location>
</feature>
<evidence type="ECO:0000256" key="3">
    <source>
        <dbReference type="ARBA" id="ARBA00022448"/>
    </source>
</evidence>
<accession>A0ABX0U8J4</accession>
<dbReference type="Pfam" id="PF01594">
    <property type="entry name" value="AI-2E_transport"/>
    <property type="match status" value="1"/>
</dbReference>
<keyword evidence="6 8" id="KW-1133">Transmembrane helix</keyword>
<protein>
    <submittedName>
        <fullName evidence="9">PurR-regulated permease PerM</fullName>
    </submittedName>
</protein>
<evidence type="ECO:0000256" key="2">
    <source>
        <dbReference type="ARBA" id="ARBA00009773"/>
    </source>
</evidence>
<feature type="transmembrane region" description="Helical" evidence="8">
    <location>
        <begin position="204"/>
        <end position="223"/>
    </location>
</feature>
<gene>
    <name evidence="9" type="ORF">FHR24_001604</name>
</gene>
<feature type="transmembrane region" description="Helical" evidence="8">
    <location>
        <begin position="229"/>
        <end position="260"/>
    </location>
</feature>
<keyword evidence="5 8" id="KW-0812">Transmembrane</keyword>
<feature type="transmembrane region" description="Helical" evidence="8">
    <location>
        <begin position="7"/>
        <end position="26"/>
    </location>
</feature>